<protein>
    <submittedName>
        <fullName evidence="3">Fibronectin type III domain-containing protein</fullName>
    </submittedName>
</protein>
<evidence type="ECO:0000313" key="3">
    <source>
        <dbReference type="EMBL" id="VFJ99538.1"/>
    </source>
</evidence>
<evidence type="ECO:0000256" key="1">
    <source>
        <dbReference type="SAM" id="MobiDB-lite"/>
    </source>
</evidence>
<organism evidence="3">
    <name type="scientific">Candidatus Kentrum eta</name>
    <dbReference type="NCBI Taxonomy" id="2126337"/>
    <lineage>
        <taxon>Bacteria</taxon>
        <taxon>Pseudomonadati</taxon>
        <taxon>Pseudomonadota</taxon>
        <taxon>Gammaproteobacteria</taxon>
        <taxon>Candidatus Kentrum</taxon>
    </lineage>
</organism>
<evidence type="ECO:0000259" key="2">
    <source>
        <dbReference type="PROSITE" id="PS50853"/>
    </source>
</evidence>
<evidence type="ECO:0000313" key="5">
    <source>
        <dbReference type="EMBL" id="VFK04225.1"/>
    </source>
</evidence>
<proteinExistence type="predicted"/>
<dbReference type="PROSITE" id="PS50853">
    <property type="entry name" value="FN3"/>
    <property type="match status" value="1"/>
</dbReference>
<evidence type="ECO:0000313" key="4">
    <source>
        <dbReference type="EMBL" id="VFJ99668.1"/>
    </source>
</evidence>
<gene>
    <name evidence="3" type="ORF">BECKH772A_GA0070896_101653</name>
    <name evidence="4" type="ORF">BECKH772B_GA0070898_101653</name>
    <name evidence="5" type="ORF">BECKH772C_GA0070978_101683</name>
</gene>
<dbReference type="Gene3D" id="2.60.40.10">
    <property type="entry name" value="Immunoglobulins"/>
    <property type="match status" value="1"/>
</dbReference>
<feature type="domain" description="Fibronectin type-III" evidence="2">
    <location>
        <begin position="112"/>
        <end position="200"/>
    </location>
</feature>
<accession>A0A450V436</accession>
<dbReference type="SUPFAM" id="SSF49265">
    <property type="entry name" value="Fibronectin type III"/>
    <property type="match status" value="1"/>
</dbReference>
<dbReference type="Pfam" id="PF00041">
    <property type="entry name" value="fn3"/>
    <property type="match status" value="1"/>
</dbReference>
<dbReference type="EMBL" id="CAADFJ010000168">
    <property type="protein sequence ID" value="VFK04225.1"/>
    <property type="molecule type" value="Genomic_DNA"/>
</dbReference>
<sequence length="200" mass="21576">MPTFPIEEIKVFELGQKVSSGLKANIDTFPNPPINPTDLDTTLATYVAKRDAAVAARATAEQANTEKRASYQTLKAQVKKNLRYAEMTVDSDDDKLKTLGWGAPKEPSPLTAPGQTRNLVSGEQGSDSITLSWKKPAEGGKPASYEILLLEGEEYRTLATAITTSITLTDQERGKALEYAVVAINRAGRGPVSNVVRAVL</sequence>
<feature type="region of interest" description="Disordered" evidence="1">
    <location>
        <begin position="95"/>
        <end position="138"/>
    </location>
</feature>
<reference evidence="3" key="1">
    <citation type="submission" date="2019-02" db="EMBL/GenBank/DDBJ databases">
        <authorList>
            <person name="Gruber-Vodicka R. H."/>
            <person name="Seah K. B. B."/>
        </authorList>
    </citation>
    <scope>NUCLEOTIDE SEQUENCE</scope>
    <source>
        <strain evidence="5">BECK_SA2B12</strain>
        <strain evidence="3">BECK_SA2B15</strain>
        <strain evidence="4">BECK_SA2B20</strain>
    </source>
</reference>
<dbReference type="InterPro" id="IPR003961">
    <property type="entry name" value="FN3_dom"/>
</dbReference>
<name>A0A450V436_9GAMM</name>
<dbReference type="InterPro" id="IPR013783">
    <property type="entry name" value="Ig-like_fold"/>
</dbReference>
<dbReference type="AlphaFoldDB" id="A0A450V436"/>
<dbReference type="CDD" id="cd00063">
    <property type="entry name" value="FN3"/>
    <property type="match status" value="1"/>
</dbReference>
<dbReference type="SMART" id="SM00060">
    <property type="entry name" value="FN3"/>
    <property type="match status" value="1"/>
</dbReference>
<dbReference type="InterPro" id="IPR036116">
    <property type="entry name" value="FN3_sf"/>
</dbReference>
<dbReference type="EMBL" id="CAADFI010000165">
    <property type="protein sequence ID" value="VFJ99668.1"/>
    <property type="molecule type" value="Genomic_DNA"/>
</dbReference>
<feature type="compositionally biased region" description="Polar residues" evidence="1">
    <location>
        <begin position="113"/>
        <end position="131"/>
    </location>
</feature>
<dbReference type="EMBL" id="CAADFG010000165">
    <property type="protein sequence ID" value="VFJ99538.1"/>
    <property type="molecule type" value="Genomic_DNA"/>
</dbReference>